<dbReference type="Proteomes" id="UP000434639">
    <property type="component" value="Unassembled WGS sequence"/>
</dbReference>
<keyword evidence="3" id="KW-1185">Reference proteome</keyword>
<evidence type="ECO:0000259" key="1">
    <source>
        <dbReference type="Pfam" id="PF13786"/>
    </source>
</evidence>
<name>A0A7X2V5E5_9BACI</name>
<organism evidence="2 3">
    <name type="scientific">Metabacillus mangrovi</name>
    <dbReference type="NCBI Taxonomy" id="1491830"/>
    <lineage>
        <taxon>Bacteria</taxon>
        <taxon>Bacillati</taxon>
        <taxon>Bacillota</taxon>
        <taxon>Bacilli</taxon>
        <taxon>Bacillales</taxon>
        <taxon>Bacillaceae</taxon>
        <taxon>Metabacillus</taxon>
    </lineage>
</organism>
<proteinExistence type="predicted"/>
<evidence type="ECO:0000313" key="3">
    <source>
        <dbReference type="Proteomes" id="UP000434639"/>
    </source>
</evidence>
<comment type="caution">
    <text evidence="2">The sequence shown here is derived from an EMBL/GenBank/DDBJ whole genome shotgun (WGS) entry which is preliminary data.</text>
</comment>
<reference evidence="2 3" key="1">
    <citation type="journal article" date="2017" name="Int. J. Syst. Evol. Microbiol.">
        <title>Bacillus mangrovi sp. nov., isolated from a sediment sample from a mangrove forest.</title>
        <authorList>
            <person name="Gupta V."/>
            <person name="Singh P.K."/>
            <person name="Korpole S."/>
            <person name="Tanuku N.R.S."/>
            <person name="Pinnaka A.K."/>
        </authorList>
    </citation>
    <scope>NUCLEOTIDE SEQUENCE [LARGE SCALE GENOMIC DNA]</scope>
    <source>
        <strain evidence="2 3">KCTC 33872</strain>
    </source>
</reference>
<accession>A0A7X2V5E5</accession>
<dbReference type="Pfam" id="PF13786">
    <property type="entry name" value="DUF4179"/>
    <property type="match status" value="1"/>
</dbReference>
<dbReference type="OrthoDB" id="2728072at2"/>
<dbReference type="EMBL" id="WMIB01000011">
    <property type="protein sequence ID" value="MTH54089.1"/>
    <property type="molecule type" value="Genomic_DNA"/>
</dbReference>
<protein>
    <submittedName>
        <fullName evidence="2">DUF4179 domain-containing protein</fullName>
    </submittedName>
</protein>
<dbReference type="InterPro" id="IPR025436">
    <property type="entry name" value="DUF4179"/>
</dbReference>
<feature type="domain" description="DUF4179" evidence="1">
    <location>
        <begin position="42"/>
        <end position="124"/>
    </location>
</feature>
<sequence>MKNNFDQEFHQLMTENKEIPARVRKSIDGSYDYIRMASKKKKKASIWKKTAAAACALMATGMFLSNEQVMAGITDFFAFGDQGIKQALQNGFAQEDHHAVANQGVVITLDKHFSDANKVGLRFELAFDDPSLLKNATEVTLDYRLKNGDGEYVIESIPDTKPLKGEQKVLSGAEEANPVLDSESGIAQYEVLMSSNAGNLPELKGAVIEVESVNVFSSSGKLKKAEGNWDLAVANTKQTKPKTIHFAMKNPSSVIQVTKAAANPTSLNLIFSVDGIHENENAFANQMKIVDEKGIEYAASSFSMSEEKNKTIISTNFPITSYNSSKQLKLVINGIGKVELVKE</sequence>
<dbReference type="RefSeq" id="WP_155112616.1">
    <property type="nucleotide sequence ID" value="NZ_WMIB01000011.1"/>
</dbReference>
<evidence type="ECO:0000313" key="2">
    <source>
        <dbReference type="EMBL" id="MTH54089.1"/>
    </source>
</evidence>
<dbReference type="AlphaFoldDB" id="A0A7X2V5E5"/>
<gene>
    <name evidence="2" type="ORF">GKZ89_11780</name>
</gene>